<comment type="caution">
    <text evidence="2">The sequence shown here is derived from an EMBL/GenBank/DDBJ whole genome shotgun (WGS) entry which is preliminary data.</text>
</comment>
<proteinExistence type="predicted"/>
<dbReference type="AlphaFoldDB" id="A0A1R3GP50"/>
<evidence type="ECO:0000313" key="3">
    <source>
        <dbReference type="Proteomes" id="UP000187203"/>
    </source>
</evidence>
<keyword evidence="3" id="KW-1185">Reference proteome</keyword>
<reference evidence="3" key="1">
    <citation type="submission" date="2013-09" db="EMBL/GenBank/DDBJ databases">
        <title>Corchorus olitorius genome sequencing.</title>
        <authorList>
            <person name="Alam M."/>
            <person name="Haque M.S."/>
            <person name="Islam M.S."/>
            <person name="Emdad E.M."/>
            <person name="Islam M.M."/>
            <person name="Ahmed B."/>
            <person name="Halim A."/>
            <person name="Hossen Q.M.M."/>
            <person name="Hossain M.Z."/>
            <person name="Ahmed R."/>
            <person name="Khan M.M."/>
            <person name="Islam R."/>
            <person name="Rashid M.M."/>
            <person name="Khan S.A."/>
            <person name="Rahman M.S."/>
            <person name="Alam M."/>
            <person name="Yahiya A.S."/>
            <person name="Khan M.S."/>
            <person name="Azam M.S."/>
            <person name="Haque T."/>
            <person name="Lashkar M.Z.H."/>
            <person name="Akhand A.I."/>
            <person name="Morshed G."/>
            <person name="Roy S."/>
            <person name="Uddin K.S."/>
            <person name="Rabeya T."/>
            <person name="Hossain A.S."/>
            <person name="Chowdhury A."/>
            <person name="Snigdha A.R."/>
            <person name="Mortoza M.S."/>
            <person name="Matin S.A."/>
            <person name="Hoque S.M.E."/>
            <person name="Islam M.K."/>
            <person name="Roy D.K."/>
            <person name="Haider R."/>
            <person name="Moosa M.M."/>
            <person name="Elias S.M."/>
            <person name="Hasan A.M."/>
            <person name="Jahan S."/>
            <person name="Shafiuddin M."/>
            <person name="Mahmood N."/>
            <person name="Shommy N.S."/>
        </authorList>
    </citation>
    <scope>NUCLEOTIDE SEQUENCE [LARGE SCALE GENOMIC DNA]</scope>
    <source>
        <strain evidence="3">cv. O-4</strain>
    </source>
</reference>
<protein>
    <submittedName>
        <fullName evidence="2">Uncharacterized protein</fullName>
    </submittedName>
</protein>
<gene>
    <name evidence="2" type="ORF">COLO4_34016</name>
</gene>
<keyword evidence="1" id="KW-0472">Membrane</keyword>
<accession>A0A1R3GP50</accession>
<dbReference type="EMBL" id="AWUE01022031">
    <property type="protein sequence ID" value="OMO59888.1"/>
    <property type="molecule type" value="Genomic_DNA"/>
</dbReference>
<dbReference type="Proteomes" id="UP000187203">
    <property type="component" value="Unassembled WGS sequence"/>
</dbReference>
<name>A0A1R3GP50_9ROSI</name>
<organism evidence="2 3">
    <name type="scientific">Corchorus olitorius</name>
    <dbReference type="NCBI Taxonomy" id="93759"/>
    <lineage>
        <taxon>Eukaryota</taxon>
        <taxon>Viridiplantae</taxon>
        <taxon>Streptophyta</taxon>
        <taxon>Embryophyta</taxon>
        <taxon>Tracheophyta</taxon>
        <taxon>Spermatophyta</taxon>
        <taxon>Magnoliopsida</taxon>
        <taxon>eudicotyledons</taxon>
        <taxon>Gunneridae</taxon>
        <taxon>Pentapetalae</taxon>
        <taxon>rosids</taxon>
        <taxon>malvids</taxon>
        <taxon>Malvales</taxon>
        <taxon>Malvaceae</taxon>
        <taxon>Grewioideae</taxon>
        <taxon>Apeibeae</taxon>
        <taxon>Corchorus</taxon>
    </lineage>
</organism>
<evidence type="ECO:0000256" key="1">
    <source>
        <dbReference type="SAM" id="Phobius"/>
    </source>
</evidence>
<sequence>MVYSLKAAVDSIRAAVDLWHVSKEGSWKCLDIIADEESRLFGVLGIVIVSLIMEAFTWCYVHMISVEIQKRRCGRKAGFLFRIIWIGKRPQRPRPATAKGTAMQGVIPPNELISEAEISIKLTLLLAMANDLNWCCMDFCQQTDAPQPMAYSHLYLHQEATVL</sequence>
<keyword evidence="1" id="KW-1133">Transmembrane helix</keyword>
<feature type="transmembrane region" description="Helical" evidence="1">
    <location>
        <begin position="40"/>
        <end position="61"/>
    </location>
</feature>
<keyword evidence="1" id="KW-0812">Transmembrane</keyword>
<evidence type="ECO:0000313" key="2">
    <source>
        <dbReference type="EMBL" id="OMO59888.1"/>
    </source>
</evidence>